<dbReference type="AlphaFoldDB" id="A0A2T0R403"/>
<evidence type="ECO:0000313" key="2">
    <source>
        <dbReference type="EMBL" id="PRY15085.1"/>
    </source>
</evidence>
<proteinExistence type="predicted"/>
<evidence type="ECO:0000313" key="3">
    <source>
        <dbReference type="Proteomes" id="UP000238083"/>
    </source>
</evidence>
<dbReference type="GO" id="GO:0046872">
    <property type="term" value="F:metal ion binding"/>
    <property type="evidence" value="ECO:0007669"/>
    <property type="project" value="InterPro"/>
</dbReference>
<dbReference type="PANTHER" id="PTHR40758">
    <property type="entry name" value="CONSERVED PROTEIN"/>
    <property type="match status" value="1"/>
</dbReference>
<name>A0A2T0R403_9ACTN</name>
<dbReference type="EMBL" id="PVZF01000005">
    <property type="protein sequence ID" value="PRY15085.1"/>
    <property type="molecule type" value="Genomic_DNA"/>
</dbReference>
<protein>
    <submittedName>
        <fullName evidence="2">Uncharacterized protein (TIGR03083 family)</fullName>
    </submittedName>
</protein>
<organism evidence="2 3">
    <name type="scientific">Kineococcus rhizosphaerae</name>
    <dbReference type="NCBI Taxonomy" id="559628"/>
    <lineage>
        <taxon>Bacteria</taxon>
        <taxon>Bacillati</taxon>
        <taxon>Actinomycetota</taxon>
        <taxon>Actinomycetes</taxon>
        <taxon>Kineosporiales</taxon>
        <taxon>Kineosporiaceae</taxon>
        <taxon>Kineococcus</taxon>
    </lineage>
</organism>
<feature type="domain" description="Mycothiol-dependent maleylpyruvate isomerase metal-binding" evidence="1">
    <location>
        <begin position="19"/>
        <end position="136"/>
    </location>
</feature>
<gene>
    <name evidence="2" type="ORF">CLV37_1059</name>
</gene>
<comment type="caution">
    <text evidence="2">The sequence shown here is derived from an EMBL/GenBank/DDBJ whole genome shotgun (WGS) entry which is preliminary data.</text>
</comment>
<dbReference type="GO" id="GO:0005886">
    <property type="term" value="C:plasma membrane"/>
    <property type="evidence" value="ECO:0007669"/>
    <property type="project" value="TreeGrafter"/>
</dbReference>
<dbReference type="NCBIfam" id="TIGR03083">
    <property type="entry name" value="maleylpyruvate isomerase family mycothiol-dependent enzyme"/>
    <property type="match status" value="1"/>
</dbReference>
<dbReference type="SUPFAM" id="SSF109854">
    <property type="entry name" value="DinB/YfiT-like putative metalloenzymes"/>
    <property type="match status" value="1"/>
</dbReference>
<dbReference type="InterPro" id="IPR024344">
    <property type="entry name" value="MDMPI_metal-binding"/>
</dbReference>
<dbReference type="RefSeq" id="WP_170127193.1">
    <property type="nucleotide sequence ID" value="NZ_PVZF01000005.1"/>
</dbReference>
<dbReference type="Gene3D" id="1.20.120.450">
    <property type="entry name" value="dinb family like domain"/>
    <property type="match status" value="1"/>
</dbReference>
<accession>A0A2T0R403</accession>
<dbReference type="Proteomes" id="UP000238083">
    <property type="component" value="Unassembled WGS sequence"/>
</dbReference>
<sequence>MTTSPPPPPADALDARAALEAQQRAFWTLARETDPDARVPGCPGWRVRDLLAHLTGVHRWAAAVTRLPVGAALPDDADPAPDPAPCAAYAVAARELLAALDEDPARPCPTFAGAGVVADWARRQLHETLVHTWDLADAAGLPRGGGAGVVADAVAEVVDSVHPRQVRLGRVPAPVVAVELLGSRRWVLGAGPVVASVAGPDVDLVRLLWRRATPQEPTLVVRGDTGRALDLLGSALTP</sequence>
<reference evidence="2 3" key="1">
    <citation type="submission" date="2018-03" db="EMBL/GenBank/DDBJ databases">
        <title>Genomic Encyclopedia of Archaeal and Bacterial Type Strains, Phase II (KMG-II): from individual species to whole genera.</title>
        <authorList>
            <person name="Goeker M."/>
        </authorList>
    </citation>
    <scope>NUCLEOTIDE SEQUENCE [LARGE SCALE GENOMIC DNA]</scope>
    <source>
        <strain evidence="2 3">DSM 19711</strain>
    </source>
</reference>
<dbReference type="PANTHER" id="PTHR40758:SF1">
    <property type="entry name" value="CONSERVED PROTEIN"/>
    <property type="match status" value="1"/>
</dbReference>
<dbReference type="InterPro" id="IPR034660">
    <property type="entry name" value="DinB/YfiT-like"/>
</dbReference>
<dbReference type="InterPro" id="IPR017517">
    <property type="entry name" value="Maleyloyr_isom"/>
</dbReference>
<evidence type="ECO:0000259" key="1">
    <source>
        <dbReference type="Pfam" id="PF11716"/>
    </source>
</evidence>
<keyword evidence="3" id="KW-1185">Reference proteome</keyword>
<dbReference type="Pfam" id="PF11716">
    <property type="entry name" value="MDMPI_N"/>
    <property type="match status" value="1"/>
</dbReference>